<dbReference type="KEGG" id="sfu:Sfum_2056"/>
<sequence length="146" mass="15952">MSRSGNPAFRERSPSLPYRVGSACLAKRNGFNWYCDTQTFSSTLSGYRQWTFSSSSNHQAPYPPSTFGSQAGKGSLRLPSEILERASVFNSSILALRFSLPHDPVNQVTMASMVAIFHAPIRVDFPGNGETFSPSCSHLLMVGSIV</sequence>
<gene>
    <name evidence="1" type="ordered locus">Sfum_2056</name>
</gene>
<keyword evidence="2" id="KW-1185">Reference proteome</keyword>
<evidence type="ECO:0000313" key="2">
    <source>
        <dbReference type="Proteomes" id="UP000001784"/>
    </source>
</evidence>
<dbReference type="Proteomes" id="UP000001784">
    <property type="component" value="Chromosome"/>
</dbReference>
<dbReference type="AlphaFoldDB" id="A0LJY7"/>
<accession>A0LJY7</accession>
<dbReference type="HOGENOM" id="CLU_1776537_0_0_7"/>
<dbReference type="InParanoid" id="A0LJY7"/>
<organism evidence="1 2">
    <name type="scientific">Syntrophobacter fumaroxidans (strain DSM 10017 / MPOB)</name>
    <dbReference type="NCBI Taxonomy" id="335543"/>
    <lineage>
        <taxon>Bacteria</taxon>
        <taxon>Pseudomonadati</taxon>
        <taxon>Thermodesulfobacteriota</taxon>
        <taxon>Syntrophobacteria</taxon>
        <taxon>Syntrophobacterales</taxon>
        <taxon>Syntrophobacteraceae</taxon>
        <taxon>Syntrophobacter</taxon>
    </lineage>
</organism>
<protein>
    <submittedName>
        <fullName evidence="1">Uncharacterized protein</fullName>
    </submittedName>
</protein>
<evidence type="ECO:0000313" key="1">
    <source>
        <dbReference type="EMBL" id="ABK17739.1"/>
    </source>
</evidence>
<reference evidence="1 2" key="1">
    <citation type="submission" date="2006-10" db="EMBL/GenBank/DDBJ databases">
        <title>Complete sequence of Syntrophobacter fumaroxidans MPOB.</title>
        <authorList>
            <consortium name="US DOE Joint Genome Institute"/>
            <person name="Copeland A."/>
            <person name="Lucas S."/>
            <person name="Lapidus A."/>
            <person name="Barry K."/>
            <person name="Detter J.C."/>
            <person name="Glavina del Rio T."/>
            <person name="Hammon N."/>
            <person name="Israni S."/>
            <person name="Pitluck S."/>
            <person name="Goltsman E.G."/>
            <person name="Martinez M."/>
            <person name="Schmutz J."/>
            <person name="Larimer F."/>
            <person name="Land M."/>
            <person name="Hauser L."/>
            <person name="Kyrpides N."/>
            <person name="Kim E."/>
            <person name="Boone D.R."/>
            <person name="Brockman F."/>
            <person name="Culley D."/>
            <person name="Ferry J."/>
            <person name="Gunsalus R."/>
            <person name="McInerney M.J."/>
            <person name="Morrison M."/>
            <person name="Plugge C."/>
            <person name="Rohlin L."/>
            <person name="Scholten J."/>
            <person name="Sieber J."/>
            <person name="Stams A.J.M."/>
            <person name="Worm P."/>
            <person name="Henstra A.M."/>
            <person name="Richardson P."/>
        </authorList>
    </citation>
    <scope>NUCLEOTIDE SEQUENCE [LARGE SCALE GENOMIC DNA]</scope>
    <source>
        <strain evidence="2">DSM 10017 / MPOB</strain>
    </source>
</reference>
<proteinExistence type="predicted"/>
<dbReference type="EMBL" id="CP000478">
    <property type="protein sequence ID" value="ABK17739.1"/>
    <property type="molecule type" value="Genomic_DNA"/>
</dbReference>
<dbReference type="STRING" id="335543.Sfum_2056"/>
<name>A0LJY7_SYNFM</name>